<dbReference type="Pfam" id="PF05685">
    <property type="entry name" value="Uma2"/>
    <property type="match status" value="1"/>
</dbReference>
<comment type="caution">
    <text evidence="2">The sequence shown here is derived from an EMBL/GenBank/DDBJ whole genome shotgun (WGS) entry which is preliminary data.</text>
</comment>
<evidence type="ECO:0000259" key="1">
    <source>
        <dbReference type="Pfam" id="PF05685"/>
    </source>
</evidence>
<dbReference type="PANTHER" id="PTHR47152:SF4">
    <property type="entry name" value="SLR0445 PROTEIN"/>
    <property type="match status" value="1"/>
</dbReference>
<dbReference type="InterPro" id="IPR008538">
    <property type="entry name" value="Uma2"/>
</dbReference>
<dbReference type="InterPro" id="IPR012296">
    <property type="entry name" value="Nuclease_put_TT1808"/>
</dbReference>
<dbReference type="AlphaFoldDB" id="A0A832M2Q7"/>
<dbReference type="CDD" id="cd06260">
    <property type="entry name" value="DUF820-like"/>
    <property type="match status" value="1"/>
</dbReference>
<keyword evidence="2" id="KW-0540">Nuclease</keyword>
<dbReference type="InterPro" id="IPR011335">
    <property type="entry name" value="Restrct_endonuc-II-like"/>
</dbReference>
<dbReference type="Gene3D" id="3.90.1570.10">
    <property type="entry name" value="tt1808, chain A"/>
    <property type="match status" value="1"/>
</dbReference>
<protein>
    <submittedName>
        <fullName evidence="2">Uma2 family endonuclease</fullName>
    </submittedName>
</protein>
<dbReference type="GO" id="GO:0004519">
    <property type="term" value="F:endonuclease activity"/>
    <property type="evidence" value="ECO:0007669"/>
    <property type="project" value="UniProtKB-KW"/>
</dbReference>
<keyword evidence="2" id="KW-0378">Hydrolase</keyword>
<dbReference type="EMBL" id="DSRD01000082">
    <property type="protein sequence ID" value="HGW92908.1"/>
    <property type="molecule type" value="Genomic_DNA"/>
</dbReference>
<organism evidence="2">
    <name type="scientific">Oscillatoriales cyanobacterium SpSt-402</name>
    <dbReference type="NCBI Taxonomy" id="2282168"/>
    <lineage>
        <taxon>Bacteria</taxon>
        <taxon>Bacillati</taxon>
        <taxon>Cyanobacteriota</taxon>
        <taxon>Cyanophyceae</taxon>
        <taxon>Oscillatoriophycideae</taxon>
        <taxon>Oscillatoriales</taxon>
    </lineage>
</organism>
<gene>
    <name evidence="2" type="ORF">ENR47_01295</name>
</gene>
<name>A0A832M2Q7_9CYAN</name>
<dbReference type="SUPFAM" id="SSF52980">
    <property type="entry name" value="Restriction endonuclease-like"/>
    <property type="match status" value="1"/>
</dbReference>
<dbReference type="PANTHER" id="PTHR47152">
    <property type="entry name" value="SLR2084 PROTEIN-RELATED"/>
    <property type="match status" value="1"/>
</dbReference>
<feature type="domain" description="Putative restriction endonuclease" evidence="1">
    <location>
        <begin position="31"/>
        <end position="178"/>
    </location>
</feature>
<proteinExistence type="predicted"/>
<evidence type="ECO:0000313" key="2">
    <source>
        <dbReference type="EMBL" id="HGW92908.1"/>
    </source>
</evidence>
<keyword evidence="2" id="KW-0255">Endonuclease</keyword>
<sequence>MTSFLIKEMAEALHLQAIDPEERFMTSGVSWQQYEALLNRLGDSFWYRVTYLEDELEITAPSRKHELGKDNIGRLLSAYFEETRTRFYGLGSTTFRQEFKQRGAEPDASYCIGTNKEFPDLAIEVVETSGGIDKLEVYKGLGVLEVWFWQRQQFSVYRLRGEQYEAIATSELLPQLDLKLLAAYVEHPEPLDAVLEFREKVREQIQQGCINE</sequence>
<accession>A0A832M2Q7</accession>
<reference evidence="2" key="1">
    <citation type="journal article" date="2020" name="mSystems">
        <title>Genome- and Community-Level Interaction Insights into Carbon Utilization and Element Cycling Functions of Hydrothermarchaeota in Hydrothermal Sediment.</title>
        <authorList>
            <person name="Zhou Z."/>
            <person name="Liu Y."/>
            <person name="Xu W."/>
            <person name="Pan J."/>
            <person name="Luo Z.H."/>
            <person name="Li M."/>
        </authorList>
    </citation>
    <scope>NUCLEOTIDE SEQUENCE [LARGE SCALE GENOMIC DNA]</scope>
    <source>
        <strain evidence="2">SpSt-402</strain>
    </source>
</reference>